<organism evidence="1 2">
    <name type="scientific">Grus japonensis</name>
    <name type="common">Japanese crane</name>
    <name type="synonym">Red-crowned crane</name>
    <dbReference type="NCBI Taxonomy" id="30415"/>
    <lineage>
        <taxon>Eukaryota</taxon>
        <taxon>Metazoa</taxon>
        <taxon>Chordata</taxon>
        <taxon>Craniata</taxon>
        <taxon>Vertebrata</taxon>
        <taxon>Euteleostomi</taxon>
        <taxon>Archelosauria</taxon>
        <taxon>Archosauria</taxon>
        <taxon>Dinosauria</taxon>
        <taxon>Saurischia</taxon>
        <taxon>Theropoda</taxon>
        <taxon>Coelurosauria</taxon>
        <taxon>Aves</taxon>
        <taxon>Neognathae</taxon>
        <taxon>Neoaves</taxon>
        <taxon>Gruiformes</taxon>
        <taxon>Gruidae</taxon>
        <taxon>Grus</taxon>
    </lineage>
</organism>
<gene>
    <name evidence="1" type="ORF">GRJ2_002146400</name>
</gene>
<dbReference type="Proteomes" id="UP001623348">
    <property type="component" value="Unassembled WGS sequence"/>
</dbReference>
<comment type="caution">
    <text evidence="1">The sequence shown here is derived from an EMBL/GenBank/DDBJ whole genome shotgun (WGS) entry which is preliminary data.</text>
</comment>
<proteinExistence type="predicted"/>
<evidence type="ECO:0000313" key="2">
    <source>
        <dbReference type="Proteomes" id="UP001623348"/>
    </source>
</evidence>
<keyword evidence="2" id="KW-1185">Reference proteome</keyword>
<sequence>MDSGIKCTFSKLAGDTKLCGAVDILEGRDAIQRDLDRLESVDSCGLETSAGQSTRTPLEGSRIRERIESRRTRARDNAAERNLSHRACFVPQLPRC</sequence>
<dbReference type="EMBL" id="BAAFJT010000016">
    <property type="protein sequence ID" value="GAB0196811.1"/>
    <property type="molecule type" value="Genomic_DNA"/>
</dbReference>
<name>A0ABC9XGJ2_GRUJA</name>
<evidence type="ECO:0000313" key="1">
    <source>
        <dbReference type="EMBL" id="GAB0196811.1"/>
    </source>
</evidence>
<accession>A0ABC9XGJ2</accession>
<dbReference type="AlphaFoldDB" id="A0ABC9XGJ2"/>
<protein>
    <submittedName>
        <fullName evidence="1">Uncharacterized protein</fullName>
    </submittedName>
</protein>
<reference evidence="1 2" key="1">
    <citation type="submission" date="2024-06" db="EMBL/GenBank/DDBJ databases">
        <title>The draft genome of Grus japonensis, version 3.</title>
        <authorList>
            <person name="Nabeshima K."/>
            <person name="Suzuki S."/>
            <person name="Onuma M."/>
        </authorList>
    </citation>
    <scope>NUCLEOTIDE SEQUENCE [LARGE SCALE GENOMIC DNA]</scope>
    <source>
        <strain evidence="1 2">451A</strain>
    </source>
</reference>